<proteinExistence type="predicted"/>
<organism evidence="1 2">
    <name type="scientific">Nelumbo nucifera</name>
    <name type="common">Sacred lotus</name>
    <dbReference type="NCBI Taxonomy" id="4432"/>
    <lineage>
        <taxon>Eukaryota</taxon>
        <taxon>Viridiplantae</taxon>
        <taxon>Streptophyta</taxon>
        <taxon>Embryophyta</taxon>
        <taxon>Tracheophyta</taxon>
        <taxon>Spermatophyta</taxon>
        <taxon>Magnoliopsida</taxon>
        <taxon>Proteales</taxon>
        <taxon>Nelumbonaceae</taxon>
        <taxon>Nelumbo</taxon>
    </lineage>
</organism>
<evidence type="ECO:0000313" key="2">
    <source>
        <dbReference type="RefSeq" id="XP_010257248.1"/>
    </source>
</evidence>
<dbReference type="eggNOG" id="ENOG502QV4I">
    <property type="taxonomic scope" value="Eukaryota"/>
</dbReference>
<dbReference type="InterPro" id="IPR055276">
    <property type="entry name" value="NHL41-like"/>
</dbReference>
<dbReference type="RefSeq" id="XP_010257248.1">
    <property type="nucleotide sequence ID" value="XM_010258946.2"/>
</dbReference>
<accession>A0A1U8A728</accession>
<dbReference type="AlphaFoldDB" id="A0A1U8A728"/>
<dbReference type="FunCoup" id="A0A1U8A728">
    <property type="interactions" value="65"/>
</dbReference>
<gene>
    <name evidence="2" type="primary">LOC104597425</name>
</gene>
<dbReference type="PANTHER" id="PTHR48436:SF1">
    <property type="entry name" value="2, PUTATIVE-RELATED"/>
    <property type="match status" value="1"/>
</dbReference>
<dbReference type="KEGG" id="nnu:104597425"/>
<name>A0A1U8A728_NELNU</name>
<dbReference type="PANTHER" id="PTHR48436">
    <property type="entry name" value="2, PUTATIVE-RELATED"/>
    <property type="match status" value="1"/>
</dbReference>
<dbReference type="GeneID" id="104597425"/>
<dbReference type="Proteomes" id="UP000189703">
    <property type="component" value="Unplaced"/>
</dbReference>
<evidence type="ECO:0000313" key="1">
    <source>
        <dbReference type="Proteomes" id="UP000189703"/>
    </source>
</evidence>
<protein>
    <submittedName>
        <fullName evidence="2">Uncharacterized protein LOC104597425</fullName>
    </submittedName>
</protein>
<dbReference type="OrthoDB" id="777193at2759"/>
<dbReference type="OMA" id="PKFHHQA"/>
<sequence>MANHHRIDGEDPEALFSSYPCAVYYVQSPSSVSHANSSECRNPESAFLSPFRSESFITNPTNTNQEVARFTLSRYSSSRGSTNSFLHEKKMAYDLQSHETGTENGETRPIICADGVEDDDRNRDYFGHQDKRKRGCWKYFSFSTSSSCAWIAIQISWRILVSFGAALLVFFIATKPSPPKMSVKMAGIRQFGLGEGVDNSGVTTKILTCNCSMDLSIDNRSKLFRLHIRPPTMEMSFGHLLIASSEGPKLYAETDASTTFQLYVGTKNKAMYGAGRSMQDMLESGKGLPLLITMRLSSSFQVVWNLIRPTFHHHAECLLFLDGAYDTLHHTQAYNSSCSITSYS</sequence>
<reference evidence="2" key="1">
    <citation type="submission" date="2025-08" db="UniProtKB">
        <authorList>
            <consortium name="RefSeq"/>
        </authorList>
    </citation>
    <scope>IDENTIFICATION</scope>
</reference>
<keyword evidence="1" id="KW-1185">Reference proteome</keyword>